<organism evidence="2 3">
    <name type="scientific">Golovinomyces cichoracearum</name>
    <dbReference type="NCBI Taxonomy" id="62708"/>
    <lineage>
        <taxon>Eukaryota</taxon>
        <taxon>Fungi</taxon>
        <taxon>Dikarya</taxon>
        <taxon>Ascomycota</taxon>
        <taxon>Pezizomycotina</taxon>
        <taxon>Leotiomycetes</taxon>
        <taxon>Erysiphales</taxon>
        <taxon>Erysiphaceae</taxon>
        <taxon>Golovinomyces</taxon>
    </lineage>
</organism>
<dbReference type="AlphaFoldDB" id="A0A420JC35"/>
<sequence length="200" mass="22773">MQFLNNNSDEVTDNKLNRTDRIYGGRDRDNGMSNNFGKNTKTLRLTVPLGFWSTKHTPEERSQAASKWQHTAISTCRSSTPEAYQNFLAHCEGIEFRPESQEIDEMEQLIIEIESENQDISTFFTEFGDLDGNTAMSILDDNAITHVITRQNHFNPKFYCNPHATDEVFTFNKRYSSENFQGIMPEIGAAGVSTGVKPQF</sequence>
<gene>
    <name evidence="2" type="ORF">GcM1_096001</name>
</gene>
<dbReference type="EMBL" id="MCBS01009689">
    <property type="protein sequence ID" value="RKF84378.1"/>
    <property type="molecule type" value="Genomic_DNA"/>
</dbReference>
<comment type="caution">
    <text evidence="2">The sequence shown here is derived from an EMBL/GenBank/DDBJ whole genome shotgun (WGS) entry which is preliminary data.</text>
</comment>
<name>A0A420JC35_9PEZI</name>
<feature type="compositionally biased region" description="Basic and acidic residues" evidence="1">
    <location>
        <begin position="12"/>
        <end position="30"/>
    </location>
</feature>
<dbReference type="Proteomes" id="UP000285326">
    <property type="component" value="Unassembled WGS sequence"/>
</dbReference>
<protein>
    <submittedName>
        <fullName evidence="2">Integrase and RNaseH domain-containing protein</fullName>
    </submittedName>
</protein>
<feature type="region of interest" description="Disordered" evidence="1">
    <location>
        <begin position="1"/>
        <end position="39"/>
    </location>
</feature>
<evidence type="ECO:0000313" key="3">
    <source>
        <dbReference type="Proteomes" id="UP000285326"/>
    </source>
</evidence>
<proteinExistence type="predicted"/>
<evidence type="ECO:0000313" key="2">
    <source>
        <dbReference type="EMBL" id="RKF84378.1"/>
    </source>
</evidence>
<accession>A0A420JC35</accession>
<reference evidence="2 3" key="1">
    <citation type="journal article" date="2018" name="BMC Genomics">
        <title>Comparative genome analyses reveal sequence features reflecting distinct modes of host-adaptation between dicot and monocot powdery mildew.</title>
        <authorList>
            <person name="Wu Y."/>
            <person name="Ma X."/>
            <person name="Pan Z."/>
            <person name="Kale S.D."/>
            <person name="Song Y."/>
            <person name="King H."/>
            <person name="Zhang Q."/>
            <person name="Presley C."/>
            <person name="Deng X."/>
            <person name="Wei C.I."/>
            <person name="Xiao S."/>
        </authorList>
    </citation>
    <scope>NUCLEOTIDE SEQUENCE [LARGE SCALE GENOMIC DNA]</scope>
    <source>
        <strain evidence="2">UMSG1</strain>
    </source>
</reference>
<evidence type="ECO:0000256" key="1">
    <source>
        <dbReference type="SAM" id="MobiDB-lite"/>
    </source>
</evidence>